<dbReference type="STRING" id="94827.A0A099Z1Z0"/>
<dbReference type="PANTHER" id="PTHR11422:SF0">
    <property type="entry name" value="T-CELL SURFACE GLYCOPROTEIN CD4"/>
    <property type="match status" value="1"/>
</dbReference>
<dbReference type="SUPFAM" id="SSF48726">
    <property type="entry name" value="Immunoglobulin"/>
    <property type="match status" value="1"/>
</dbReference>
<feature type="non-terminal residue" evidence="3">
    <location>
        <position position="1"/>
    </location>
</feature>
<dbReference type="AlphaFoldDB" id="A0A099Z1Z0"/>
<dbReference type="InterPro" id="IPR036179">
    <property type="entry name" value="Ig-like_dom_sf"/>
</dbReference>
<dbReference type="EMBL" id="KL888311">
    <property type="protein sequence ID" value="KGL75736.1"/>
    <property type="molecule type" value="Genomic_DNA"/>
</dbReference>
<dbReference type="Pfam" id="PF12104">
    <property type="entry name" value="Tcell_CD4_C"/>
    <property type="match status" value="1"/>
</dbReference>
<dbReference type="Gene3D" id="1.20.5.900">
    <property type="entry name" value="transmembrane domain of human cd4"/>
    <property type="match status" value="1"/>
</dbReference>
<dbReference type="PANTHER" id="PTHR11422">
    <property type="entry name" value="T-CELL SURFACE GLYCOPROTEIN CD4"/>
    <property type="match status" value="1"/>
</dbReference>
<proteinExistence type="predicted"/>
<evidence type="ECO:0000313" key="3">
    <source>
        <dbReference type="EMBL" id="KGL75736.1"/>
    </source>
</evidence>
<evidence type="ECO:0000259" key="2">
    <source>
        <dbReference type="PROSITE" id="PS50835"/>
    </source>
</evidence>
<evidence type="ECO:0000256" key="1">
    <source>
        <dbReference type="SAM" id="Phobius"/>
    </source>
</evidence>
<keyword evidence="1" id="KW-1133">Transmembrane helix</keyword>
<keyword evidence="1" id="KW-0812">Transmembrane</keyword>
<accession>A0A099Z1Z0</accession>
<feature type="domain" description="Ig-like" evidence="2">
    <location>
        <begin position="268"/>
        <end position="332"/>
    </location>
</feature>
<keyword evidence="4" id="KW-1185">Reference proteome</keyword>
<dbReference type="InterPro" id="IPR013783">
    <property type="entry name" value="Ig-like_fold"/>
</dbReference>
<dbReference type="Proteomes" id="UP000053641">
    <property type="component" value="Unassembled WGS sequence"/>
</dbReference>
<evidence type="ECO:0000313" key="4">
    <source>
        <dbReference type="Proteomes" id="UP000053641"/>
    </source>
</evidence>
<sequence>RSEMDQNTKSLMVSDLRLSDAGSYSCESNSRPVVTISLHVFELKISSNGHFLPNESPKLSITQNSYNSPPDIRISLFNNHNNTETSEVLERVTHHKYILKLKQLQPKDSGTWRCHIHSDSPFIDQNIDFDLKVLGFQNSALERKYAIVESSVILSWHLNFREIKWKEGFTGQLNWKQKENTTSFMLFNFTVTVQGKLNVAINRNLLMSDEPKMGDTSGVLEVKLNKVPFRHAGHYQMKLEYNRRYVQSKIELLMMKVLANPVGPLARGARMTLTCQVSSPLLPNAHLCWERVNGTQMDFVKSKQLEAQVEVNVSTAGLWKCYLVEDNIRKISLNYTVEEAPVWITHVVIGASIGGSVLVLGIACLCIITGMNWHRRRQRAKRMALARQHLLENRTCQCKQ</sequence>
<keyword evidence="1" id="KW-0472">Membrane</keyword>
<feature type="non-terminal residue" evidence="3">
    <location>
        <position position="400"/>
    </location>
</feature>
<name>A0A099Z1Z0_TINGU</name>
<gene>
    <name evidence="3" type="ORF">N309_14089</name>
</gene>
<reference evidence="3 4" key="1">
    <citation type="submission" date="2014-06" db="EMBL/GenBank/DDBJ databases">
        <title>Genome evolution of avian class.</title>
        <authorList>
            <person name="Zhang G."/>
            <person name="Li C."/>
        </authorList>
    </citation>
    <scope>NUCLEOTIDE SEQUENCE [LARGE SCALE GENOMIC DNA]</scope>
    <source>
        <strain evidence="3">BGI_N309</strain>
    </source>
</reference>
<feature type="transmembrane region" description="Helical" evidence="1">
    <location>
        <begin position="343"/>
        <end position="373"/>
    </location>
</feature>
<dbReference type="Gene3D" id="2.60.40.10">
    <property type="entry name" value="Immunoglobulins"/>
    <property type="match status" value="3"/>
</dbReference>
<organism evidence="3 4">
    <name type="scientific">Tinamus guttatus</name>
    <name type="common">White-throated tinamou</name>
    <dbReference type="NCBI Taxonomy" id="94827"/>
    <lineage>
        <taxon>Eukaryota</taxon>
        <taxon>Metazoa</taxon>
        <taxon>Chordata</taxon>
        <taxon>Craniata</taxon>
        <taxon>Vertebrata</taxon>
        <taxon>Euteleostomi</taxon>
        <taxon>Archelosauria</taxon>
        <taxon>Archosauria</taxon>
        <taxon>Dinosauria</taxon>
        <taxon>Saurischia</taxon>
        <taxon>Theropoda</taxon>
        <taxon>Coelurosauria</taxon>
        <taxon>Aves</taxon>
        <taxon>Palaeognathae</taxon>
        <taxon>Tinamiformes</taxon>
        <taxon>Tinamidae</taxon>
        <taxon>Tinamus</taxon>
    </lineage>
</organism>
<protein>
    <submittedName>
        <fullName evidence="3">T-cell surface glycoprotein CD4</fullName>
    </submittedName>
</protein>
<dbReference type="InterPro" id="IPR021963">
    <property type="entry name" value="Tcell_CD4_Cterm"/>
</dbReference>
<dbReference type="PROSITE" id="PS50835">
    <property type="entry name" value="IG_LIKE"/>
    <property type="match status" value="1"/>
</dbReference>
<dbReference type="InterPro" id="IPR007110">
    <property type="entry name" value="Ig-like_dom"/>
</dbReference>